<proteinExistence type="predicted"/>
<reference evidence="2 3" key="1">
    <citation type="submission" date="2014-06" db="EMBL/GenBank/DDBJ databases">
        <authorList>
            <person name="Swart Estienne"/>
        </authorList>
    </citation>
    <scope>NUCLEOTIDE SEQUENCE [LARGE SCALE GENOMIC DNA]</scope>
    <source>
        <strain evidence="2 3">130c</strain>
    </source>
</reference>
<feature type="region of interest" description="Disordered" evidence="1">
    <location>
        <begin position="780"/>
        <end position="800"/>
    </location>
</feature>
<feature type="region of interest" description="Disordered" evidence="1">
    <location>
        <begin position="342"/>
        <end position="376"/>
    </location>
</feature>
<evidence type="ECO:0000313" key="3">
    <source>
        <dbReference type="Proteomes" id="UP000039865"/>
    </source>
</evidence>
<protein>
    <submittedName>
        <fullName evidence="2">Uncharacterized protein</fullName>
    </submittedName>
</protein>
<feature type="compositionally biased region" description="Basic and acidic residues" evidence="1">
    <location>
        <begin position="359"/>
        <end position="376"/>
    </location>
</feature>
<dbReference type="EMBL" id="CCKQ01015751">
    <property type="protein sequence ID" value="CDW87588.1"/>
    <property type="molecule type" value="Genomic_DNA"/>
</dbReference>
<feature type="compositionally biased region" description="Polar residues" evidence="1">
    <location>
        <begin position="1"/>
        <end position="11"/>
    </location>
</feature>
<keyword evidence="3" id="KW-1185">Reference proteome</keyword>
<organism evidence="2 3">
    <name type="scientific">Stylonychia lemnae</name>
    <name type="common">Ciliate</name>
    <dbReference type="NCBI Taxonomy" id="5949"/>
    <lineage>
        <taxon>Eukaryota</taxon>
        <taxon>Sar</taxon>
        <taxon>Alveolata</taxon>
        <taxon>Ciliophora</taxon>
        <taxon>Intramacronucleata</taxon>
        <taxon>Spirotrichea</taxon>
        <taxon>Stichotrichia</taxon>
        <taxon>Sporadotrichida</taxon>
        <taxon>Oxytrichidae</taxon>
        <taxon>Stylonychinae</taxon>
        <taxon>Stylonychia</taxon>
    </lineage>
</organism>
<accession>A0A078B299</accession>
<feature type="region of interest" description="Disordered" evidence="1">
    <location>
        <begin position="519"/>
        <end position="548"/>
    </location>
</feature>
<evidence type="ECO:0000256" key="1">
    <source>
        <dbReference type="SAM" id="MobiDB-lite"/>
    </source>
</evidence>
<feature type="region of interest" description="Disordered" evidence="1">
    <location>
        <begin position="1"/>
        <end position="25"/>
    </location>
</feature>
<name>A0A078B299_STYLE</name>
<dbReference type="InParanoid" id="A0A078B299"/>
<gene>
    <name evidence="2" type="primary">Contig10358.g11051</name>
    <name evidence="2" type="ORF">STYLEM_16694</name>
</gene>
<sequence>MSHPISQNQQHRNAEPIGSKSKVSKQDEITISRYLKQLKVTIPATRIPSQSTLNNKQFMSSGQNSVNNLDIYQQNALKSFESIKNQLDKIQEQNIQKVQNQKSNAQPDQTEEMKITDASDEQNQNLNLINYGNAGPSISIQKNYTSGNLSPKITNLNQQVQLKQQFNIIIKSPQNDNDLSQHKLSYFDSRKVGKKIKNMYSNFRHSTNPTIYDEDTQGRGSIEETLRMNQKPPRFVQSDEKNFNQQYYSQKGNEQKFQMSSTLVAGKSNKLEMKLPEMNVNDFGLRPLEDESRLKYLRYMQMYDSTLKNYKLTSYLKNKVEKNFSMGNLQYINEVRKIASRSNMNSVQKKQRQQQYQKSLEHSKDSKDLSPDKKSFDSSQVINIADQQVLEMELMKTLSKQSSQLSLKRKISCLEIPKNEEGMPLKLQDLDPLSLQKFQSRSEQERFIKNSKILRDLSIQYQLNSNYYEVSNQFLLDTISQHDFRRLTVAQIDSLKSLVENKQIDCKKDFVSALKEALAHKKHKKQPRKSFLHSSVHDHASSSTQGSANNMQSELNKLAMLTQSPEVMSYKRWTDKMTPRTLKTIMLSKNMSQQKINLKQLKNNKESMLVYANHSVDLNKQHLLSKYIADHQKTLSPGGPSVAYDKPKIKKPQQSAADFFVKHRQQVKNQYDLKLDTQQQSQIQSAPALKYQQNLSIDLSNNTLSKIKDPLDQTQSQKHSLIQITKDSKNLDKIAHKLSKGNYADLFENVYQTKSKVSQDQMQKKNLLLEHVMLEREELEKEKKKNRKKQKRNKNQGQKWWRETKDDVSIDLFQLPVFQQFY</sequence>
<feature type="compositionally biased region" description="Basic residues" evidence="1">
    <location>
        <begin position="520"/>
        <end position="531"/>
    </location>
</feature>
<evidence type="ECO:0000313" key="2">
    <source>
        <dbReference type="EMBL" id="CDW87588.1"/>
    </source>
</evidence>
<dbReference type="AlphaFoldDB" id="A0A078B299"/>
<feature type="compositionally biased region" description="Basic residues" evidence="1">
    <location>
        <begin position="784"/>
        <end position="794"/>
    </location>
</feature>
<dbReference type="Proteomes" id="UP000039865">
    <property type="component" value="Unassembled WGS sequence"/>
</dbReference>